<dbReference type="EMBL" id="JADFTS010000001">
    <property type="protein sequence ID" value="KAF9626687.1"/>
    <property type="molecule type" value="Genomic_DNA"/>
</dbReference>
<evidence type="ECO:0000313" key="2">
    <source>
        <dbReference type="Proteomes" id="UP000631114"/>
    </source>
</evidence>
<sequence length="155" mass="17089">MSSDAFNLAKDELLRVKQKFLSILQPERGSGENEENNAESNIMQAIHVGETVDMPSTEPYHQIGRLNSIHQMGHTSSHLAGNNQSPSETDGTYSSATYVQPIFDKNLGMWFVDATKSMGSTDGDAFVKGQVTYTVKYELVIMPMLTISTITLLNV</sequence>
<organism evidence="1 2">
    <name type="scientific">Coptis chinensis</name>
    <dbReference type="NCBI Taxonomy" id="261450"/>
    <lineage>
        <taxon>Eukaryota</taxon>
        <taxon>Viridiplantae</taxon>
        <taxon>Streptophyta</taxon>
        <taxon>Embryophyta</taxon>
        <taxon>Tracheophyta</taxon>
        <taxon>Spermatophyta</taxon>
        <taxon>Magnoliopsida</taxon>
        <taxon>Ranunculales</taxon>
        <taxon>Ranunculaceae</taxon>
        <taxon>Coptidoideae</taxon>
        <taxon>Coptis</taxon>
    </lineage>
</organism>
<reference evidence="1 2" key="1">
    <citation type="submission" date="2020-10" db="EMBL/GenBank/DDBJ databases">
        <title>The Coptis chinensis genome and diversification of protoberbering-type alkaloids.</title>
        <authorList>
            <person name="Wang B."/>
            <person name="Shu S."/>
            <person name="Song C."/>
            <person name="Liu Y."/>
        </authorList>
    </citation>
    <scope>NUCLEOTIDE SEQUENCE [LARGE SCALE GENOMIC DNA]</scope>
    <source>
        <strain evidence="1">HL-2020</strain>
        <tissue evidence="1">Leaf</tissue>
    </source>
</reference>
<comment type="caution">
    <text evidence="1">The sequence shown here is derived from an EMBL/GenBank/DDBJ whole genome shotgun (WGS) entry which is preliminary data.</text>
</comment>
<proteinExistence type="predicted"/>
<keyword evidence="2" id="KW-1185">Reference proteome</keyword>
<accession>A0A835J2E3</accession>
<evidence type="ECO:0000313" key="1">
    <source>
        <dbReference type="EMBL" id="KAF9626687.1"/>
    </source>
</evidence>
<protein>
    <submittedName>
        <fullName evidence="1">Uncharacterized protein</fullName>
    </submittedName>
</protein>
<dbReference type="AlphaFoldDB" id="A0A835J2E3"/>
<gene>
    <name evidence="1" type="ORF">IFM89_038782</name>
</gene>
<dbReference type="Proteomes" id="UP000631114">
    <property type="component" value="Unassembled WGS sequence"/>
</dbReference>
<name>A0A835J2E3_9MAGN</name>